<feature type="domain" description="Glycosyl transferase family 1" evidence="1">
    <location>
        <begin position="223"/>
        <end position="372"/>
    </location>
</feature>
<sequence>MAMEDREFRWAPRLETRIADTLRNLDRSFDDPRPRLVDTTMQYAPVSGGVKRYLHAKRAWLDAHRPGVRHTLVVPGPKSQAREAGLLTVAAAKLPFCAGYRWPMNRDKWAAWLASLKPSVIEAGDPYGPGVAAIEAGQTVGAPVVGFCHSDPAQLAALHWGEWARKPIQKKWAEIFNRFDMVVAPSRYIAGRLSESGVSRIVHRPLGVDVDTFHPAKADPEGLRRELRLGDEERLLVFAGRPAKEKNVDVMVEAVQRLGAPYRLILVGAGEGFEDEDRVICLPFQQDASAVARVIASCDAFVHANEKEPFGLVVLEAMACGVPVVGVNAGGVAETVDESVGQLASAPEARVYARAISDLFERDLKGLGEAARERAATHYSWNRVFEDLCMVYAEVSGRSAFVEPAEAYAVH</sequence>
<accession>A0ABT8SNL1</accession>
<gene>
    <name evidence="3" type="ORF">Q0812_11070</name>
</gene>
<evidence type="ECO:0000259" key="1">
    <source>
        <dbReference type="Pfam" id="PF00534"/>
    </source>
</evidence>
<dbReference type="RefSeq" id="WP_302110397.1">
    <property type="nucleotide sequence ID" value="NZ_JAUKTR010000004.1"/>
</dbReference>
<dbReference type="SUPFAM" id="SSF53756">
    <property type="entry name" value="UDP-Glycosyltransferase/glycogen phosphorylase"/>
    <property type="match status" value="1"/>
</dbReference>
<protein>
    <submittedName>
        <fullName evidence="3">Glycosyltransferase</fullName>
        <ecNumber evidence="3">2.4.-.-</ecNumber>
    </submittedName>
</protein>
<evidence type="ECO:0000313" key="3">
    <source>
        <dbReference type="EMBL" id="MDO1559966.1"/>
    </source>
</evidence>
<proteinExistence type="predicted"/>
<dbReference type="InterPro" id="IPR001296">
    <property type="entry name" value="Glyco_trans_1"/>
</dbReference>
<dbReference type="PANTHER" id="PTHR45947">
    <property type="entry name" value="SULFOQUINOVOSYL TRANSFERASE SQD2"/>
    <property type="match status" value="1"/>
</dbReference>
<evidence type="ECO:0000259" key="2">
    <source>
        <dbReference type="Pfam" id="PF13439"/>
    </source>
</evidence>
<dbReference type="Proteomes" id="UP001169063">
    <property type="component" value="Unassembled WGS sequence"/>
</dbReference>
<dbReference type="EC" id="2.4.-.-" evidence="3"/>
<comment type="caution">
    <text evidence="3">The sequence shown here is derived from an EMBL/GenBank/DDBJ whole genome shotgun (WGS) entry which is preliminary data.</text>
</comment>
<dbReference type="InterPro" id="IPR050194">
    <property type="entry name" value="Glycosyltransferase_grp1"/>
</dbReference>
<evidence type="ECO:0000313" key="4">
    <source>
        <dbReference type="Proteomes" id="UP001169063"/>
    </source>
</evidence>
<organism evidence="3 4">
    <name type="scientific">Peiella sedimenti</name>
    <dbReference type="NCBI Taxonomy" id="3061083"/>
    <lineage>
        <taxon>Bacteria</taxon>
        <taxon>Pseudomonadati</taxon>
        <taxon>Pseudomonadota</taxon>
        <taxon>Alphaproteobacteria</taxon>
        <taxon>Caulobacterales</taxon>
        <taxon>Caulobacteraceae</taxon>
        <taxon>Peiella</taxon>
    </lineage>
</organism>
<dbReference type="InterPro" id="IPR028098">
    <property type="entry name" value="Glyco_trans_4-like_N"/>
</dbReference>
<dbReference type="Pfam" id="PF13439">
    <property type="entry name" value="Glyco_transf_4"/>
    <property type="match status" value="1"/>
</dbReference>
<feature type="domain" description="Glycosyltransferase subfamily 4-like N-terminal" evidence="2">
    <location>
        <begin position="48"/>
        <end position="211"/>
    </location>
</feature>
<keyword evidence="4" id="KW-1185">Reference proteome</keyword>
<dbReference type="Gene3D" id="3.40.50.2000">
    <property type="entry name" value="Glycogen Phosphorylase B"/>
    <property type="match status" value="2"/>
</dbReference>
<dbReference type="PANTHER" id="PTHR45947:SF3">
    <property type="entry name" value="SULFOQUINOVOSYL TRANSFERASE SQD2"/>
    <property type="match status" value="1"/>
</dbReference>
<dbReference type="Pfam" id="PF00534">
    <property type="entry name" value="Glycos_transf_1"/>
    <property type="match status" value="1"/>
</dbReference>
<keyword evidence="3" id="KW-0808">Transferase</keyword>
<dbReference type="EMBL" id="JAUKTR010000004">
    <property type="protein sequence ID" value="MDO1559966.1"/>
    <property type="molecule type" value="Genomic_DNA"/>
</dbReference>
<dbReference type="GO" id="GO:0016757">
    <property type="term" value="F:glycosyltransferase activity"/>
    <property type="evidence" value="ECO:0007669"/>
    <property type="project" value="UniProtKB-KW"/>
</dbReference>
<reference evidence="3" key="1">
    <citation type="submission" date="2023-07" db="EMBL/GenBank/DDBJ databases">
        <title>Brevundimonas soil sp. nov., isolated from the soil of chemical plant.</title>
        <authorList>
            <person name="Wu N."/>
        </authorList>
    </citation>
    <scope>NUCLEOTIDE SEQUENCE</scope>
    <source>
        <strain evidence="3">XZ-24</strain>
    </source>
</reference>
<keyword evidence="3" id="KW-0328">Glycosyltransferase</keyword>
<name>A0ABT8SNL1_9CAUL</name>